<comment type="caution">
    <text evidence="1">The sequence shown here is derived from an EMBL/GenBank/DDBJ whole genome shotgun (WGS) entry which is preliminary data.</text>
</comment>
<evidence type="ECO:0000313" key="2">
    <source>
        <dbReference type="Proteomes" id="UP000283090"/>
    </source>
</evidence>
<protein>
    <submittedName>
        <fullName evidence="1">Uncharacterized protein</fullName>
    </submittedName>
</protein>
<organism evidence="1 2">
    <name type="scientific">Arthrobotrys flagrans</name>
    <name type="common">Nematode-trapping fungus</name>
    <name type="synonym">Trichothecium flagrans</name>
    <dbReference type="NCBI Taxonomy" id="97331"/>
    <lineage>
        <taxon>Eukaryota</taxon>
        <taxon>Fungi</taxon>
        <taxon>Dikarya</taxon>
        <taxon>Ascomycota</taxon>
        <taxon>Pezizomycotina</taxon>
        <taxon>Orbiliomycetes</taxon>
        <taxon>Orbiliales</taxon>
        <taxon>Orbiliaceae</taxon>
        <taxon>Arthrobotrys</taxon>
    </lineage>
</organism>
<reference evidence="1 2" key="1">
    <citation type="submission" date="2019-01" db="EMBL/GenBank/DDBJ databases">
        <title>Intercellular communication is required for trap formation in the nematode-trapping fungus Duddingtonia flagrans.</title>
        <authorList>
            <person name="Youssar L."/>
            <person name="Wernet V."/>
            <person name="Hensel N."/>
            <person name="Hildebrandt H.-G."/>
            <person name="Fischer R."/>
        </authorList>
    </citation>
    <scope>NUCLEOTIDE SEQUENCE [LARGE SCALE GENOMIC DNA]</scope>
    <source>
        <strain evidence="1 2">CBS H-5679</strain>
    </source>
</reference>
<name>A0A437A483_ARTFL</name>
<dbReference type="EMBL" id="SAEB01000006">
    <property type="protein sequence ID" value="RVD85992.1"/>
    <property type="molecule type" value="Genomic_DNA"/>
</dbReference>
<dbReference type="GeneID" id="93586599"/>
<accession>A0A437A483</accession>
<dbReference type="RefSeq" id="XP_067491536.1">
    <property type="nucleotide sequence ID" value="XM_067633358.1"/>
</dbReference>
<gene>
    <name evidence="1" type="ORF">DFL_004288</name>
</gene>
<keyword evidence="2" id="KW-1185">Reference proteome</keyword>
<proteinExistence type="predicted"/>
<evidence type="ECO:0000313" key="1">
    <source>
        <dbReference type="EMBL" id="RVD85992.1"/>
    </source>
</evidence>
<dbReference type="Proteomes" id="UP000283090">
    <property type="component" value="Unassembled WGS sequence"/>
</dbReference>
<sequence length="151" mass="16296">MVKPRLSAERPTLEASIARAAVGIDDAGRRTAAAAPGSATIATTLAYFLSDVPALQITLRRDYYLTDSGMVNLHGAPSLLSWVRGADFGSVVGIYALDTDKKDELQIAAGSTTKSPADVRIDMQRLEYAYRTSVNGIQDREVARDATRYES</sequence>
<dbReference type="VEuPathDB" id="FungiDB:DFL_004288"/>
<dbReference type="AlphaFoldDB" id="A0A437A483"/>
<dbReference type="OrthoDB" id="5390356at2759"/>